<feature type="region of interest" description="Disordered" evidence="13">
    <location>
        <begin position="778"/>
        <end position="798"/>
    </location>
</feature>
<protein>
    <recommendedName>
        <fullName evidence="2">1-phosphatidylinositol-3-phosphate 5-kinase</fullName>
        <ecNumber evidence="2">2.7.1.150</ecNumber>
    </recommendedName>
    <alternativeName>
        <fullName evidence="10">Type III PIP kinase</fullName>
    </alternativeName>
</protein>
<keyword evidence="4" id="KW-0479">Metal-binding</keyword>
<dbReference type="GO" id="GO:0008270">
    <property type="term" value="F:zinc ion binding"/>
    <property type="evidence" value="ECO:0007669"/>
    <property type="project" value="UniProtKB-KW"/>
</dbReference>
<evidence type="ECO:0000313" key="17">
    <source>
        <dbReference type="Proteomes" id="UP001219355"/>
    </source>
</evidence>
<dbReference type="FunFam" id="3.30.800.10:FF:000005">
    <property type="entry name" value="1-phosphatidylinositol-3-phosphate 5-kinase (Fab1)"/>
    <property type="match status" value="1"/>
</dbReference>
<feature type="compositionally biased region" description="Polar residues" evidence="13">
    <location>
        <begin position="114"/>
        <end position="135"/>
    </location>
</feature>
<dbReference type="Pfam" id="PF01504">
    <property type="entry name" value="PIP5K"/>
    <property type="match status" value="2"/>
</dbReference>
<feature type="region of interest" description="Disordered" evidence="13">
    <location>
        <begin position="114"/>
        <end position="246"/>
    </location>
</feature>
<evidence type="ECO:0000256" key="7">
    <source>
        <dbReference type="ARBA" id="ARBA00022777"/>
    </source>
</evidence>
<evidence type="ECO:0000256" key="8">
    <source>
        <dbReference type="ARBA" id="ARBA00022833"/>
    </source>
</evidence>
<dbReference type="InterPro" id="IPR013083">
    <property type="entry name" value="Znf_RING/FYVE/PHD"/>
</dbReference>
<feature type="region of interest" description="Disordered" evidence="13">
    <location>
        <begin position="2507"/>
        <end position="2538"/>
    </location>
</feature>
<dbReference type="EC" id="2.7.1.150" evidence="2"/>
<feature type="region of interest" description="Disordered" evidence="13">
    <location>
        <begin position="812"/>
        <end position="832"/>
    </location>
</feature>
<dbReference type="FunFam" id="3.30.810.10:FF:000001">
    <property type="entry name" value="1-phosphatidylinositol 3-phosphate 5-kinase FAB1"/>
    <property type="match status" value="1"/>
</dbReference>
<dbReference type="GO" id="GO:0010008">
    <property type="term" value="C:endosome membrane"/>
    <property type="evidence" value="ECO:0007669"/>
    <property type="project" value="TreeGrafter"/>
</dbReference>
<feature type="region of interest" description="Disordered" evidence="13">
    <location>
        <begin position="354"/>
        <end position="435"/>
    </location>
</feature>
<feature type="compositionally biased region" description="Polar residues" evidence="13">
    <location>
        <begin position="2521"/>
        <end position="2538"/>
    </location>
</feature>
<dbReference type="SUPFAM" id="SSF54849">
    <property type="entry name" value="GroEL-intermediate domain like"/>
    <property type="match status" value="1"/>
</dbReference>
<evidence type="ECO:0000256" key="3">
    <source>
        <dbReference type="ARBA" id="ARBA00022679"/>
    </source>
</evidence>
<feature type="domain" description="PIPK" evidence="15">
    <location>
        <begin position="2163"/>
        <end position="2493"/>
    </location>
</feature>
<keyword evidence="17" id="KW-1185">Reference proteome</keyword>
<dbReference type="InterPro" id="IPR017455">
    <property type="entry name" value="Znf_FYVE-rel"/>
</dbReference>
<feature type="compositionally biased region" description="Polar residues" evidence="13">
    <location>
        <begin position="356"/>
        <end position="404"/>
    </location>
</feature>
<keyword evidence="9 12" id="KW-0067">ATP-binding</keyword>
<dbReference type="PROSITE" id="PS51455">
    <property type="entry name" value="PIPK"/>
    <property type="match status" value="1"/>
</dbReference>
<feature type="region of interest" description="Disordered" evidence="13">
    <location>
        <begin position="265"/>
        <end position="293"/>
    </location>
</feature>
<dbReference type="InterPro" id="IPR044769">
    <property type="entry name" value="PIKfyve_PIPKc"/>
</dbReference>
<feature type="compositionally biased region" description="Basic and acidic residues" evidence="13">
    <location>
        <begin position="2036"/>
        <end position="2071"/>
    </location>
</feature>
<dbReference type="FunFam" id="3.50.7.10:FF:000007">
    <property type="entry name" value="1-phosphatidylinositol 3-phosphate 5-kinase isoform X1"/>
    <property type="match status" value="1"/>
</dbReference>
<keyword evidence="5 12" id="KW-0547">Nucleotide-binding</keyword>
<accession>A0AAF0IKF3</accession>
<dbReference type="SUPFAM" id="SSF57903">
    <property type="entry name" value="FYVE/PHD zinc finger"/>
    <property type="match status" value="1"/>
</dbReference>
<feature type="compositionally biased region" description="Basic and acidic residues" evidence="13">
    <location>
        <begin position="1722"/>
        <end position="1736"/>
    </location>
</feature>
<feature type="compositionally biased region" description="Polar residues" evidence="13">
    <location>
        <begin position="161"/>
        <end position="175"/>
    </location>
</feature>
<evidence type="ECO:0000256" key="13">
    <source>
        <dbReference type="SAM" id="MobiDB-lite"/>
    </source>
</evidence>
<evidence type="ECO:0000256" key="4">
    <source>
        <dbReference type="ARBA" id="ARBA00022723"/>
    </source>
</evidence>
<dbReference type="InterPro" id="IPR027483">
    <property type="entry name" value="PInositol-4-P-4/5-kinase_C_sf"/>
</dbReference>
<feature type="compositionally biased region" description="Polar residues" evidence="13">
    <location>
        <begin position="1895"/>
        <end position="1911"/>
    </location>
</feature>
<keyword evidence="6 11" id="KW-0863">Zinc-finger</keyword>
<feature type="compositionally biased region" description="Low complexity" evidence="13">
    <location>
        <begin position="265"/>
        <end position="275"/>
    </location>
</feature>
<feature type="region of interest" description="Disordered" evidence="13">
    <location>
        <begin position="1"/>
        <end position="36"/>
    </location>
</feature>
<feature type="compositionally biased region" description="Low complexity" evidence="13">
    <location>
        <begin position="176"/>
        <end position="199"/>
    </location>
</feature>
<evidence type="ECO:0000256" key="5">
    <source>
        <dbReference type="ARBA" id="ARBA00022741"/>
    </source>
</evidence>
<dbReference type="SUPFAM" id="SSF52029">
    <property type="entry name" value="GroEL apical domain-like"/>
    <property type="match status" value="1"/>
</dbReference>
<feature type="region of interest" description="Disordered" evidence="13">
    <location>
        <begin position="1171"/>
        <end position="1202"/>
    </location>
</feature>
<keyword evidence="8" id="KW-0862">Zinc</keyword>
<dbReference type="PANTHER" id="PTHR45748:SF7">
    <property type="entry name" value="1-PHOSPHATIDYLINOSITOL 3-PHOSPHATE 5-KINASE-RELATED"/>
    <property type="match status" value="1"/>
</dbReference>
<feature type="compositionally biased region" description="Basic and acidic residues" evidence="13">
    <location>
        <begin position="1188"/>
        <end position="1197"/>
    </location>
</feature>
<feature type="compositionally biased region" description="Polar residues" evidence="13">
    <location>
        <begin position="144"/>
        <end position="154"/>
    </location>
</feature>
<dbReference type="InterPro" id="IPR027409">
    <property type="entry name" value="GroEL-like_apical_dom_sf"/>
</dbReference>
<evidence type="ECO:0000256" key="9">
    <source>
        <dbReference type="ARBA" id="ARBA00022840"/>
    </source>
</evidence>
<proteinExistence type="predicted"/>
<evidence type="ECO:0000256" key="2">
    <source>
        <dbReference type="ARBA" id="ARBA00012009"/>
    </source>
</evidence>
<feature type="region of interest" description="Disordered" evidence="13">
    <location>
        <begin position="2013"/>
        <end position="2086"/>
    </location>
</feature>
<dbReference type="SMART" id="SM00330">
    <property type="entry name" value="PIPKc"/>
    <property type="match status" value="1"/>
</dbReference>
<evidence type="ECO:0000259" key="15">
    <source>
        <dbReference type="PROSITE" id="PS51455"/>
    </source>
</evidence>
<dbReference type="GO" id="GO:0000329">
    <property type="term" value="C:fungal-type vacuole membrane"/>
    <property type="evidence" value="ECO:0007669"/>
    <property type="project" value="TreeGrafter"/>
</dbReference>
<feature type="compositionally biased region" description="Acidic residues" evidence="13">
    <location>
        <begin position="2077"/>
        <end position="2086"/>
    </location>
</feature>
<dbReference type="Pfam" id="PF01363">
    <property type="entry name" value="FYVE"/>
    <property type="match status" value="1"/>
</dbReference>
<organism evidence="16 17">
    <name type="scientific">Emydomyces testavorans</name>
    <dbReference type="NCBI Taxonomy" id="2070801"/>
    <lineage>
        <taxon>Eukaryota</taxon>
        <taxon>Fungi</taxon>
        <taxon>Dikarya</taxon>
        <taxon>Ascomycota</taxon>
        <taxon>Pezizomycotina</taxon>
        <taxon>Eurotiomycetes</taxon>
        <taxon>Eurotiomycetidae</taxon>
        <taxon>Onygenales</taxon>
        <taxon>Nannizziopsiaceae</taxon>
        <taxon>Emydomyces</taxon>
    </lineage>
</organism>
<evidence type="ECO:0000256" key="11">
    <source>
        <dbReference type="PROSITE-ProRule" id="PRU00091"/>
    </source>
</evidence>
<feature type="compositionally biased region" description="Basic and acidic residues" evidence="13">
    <location>
        <begin position="1171"/>
        <end position="1181"/>
    </location>
</feature>
<dbReference type="SUPFAM" id="SSF56104">
    <property type="entry name" value="SAICAR synthase-like"/>
    <property type="match status" value="1"/>
</dbReference>
<evidence type="ECO:0000256" key="1">
    <source>
        <dbReference type="ARBA" id="ARBA00000768"/>
    </source>
</evidence>
<feature type="region of interest" description="Disordered" evidence="13">
    <location>
        <begin position="1968"/>
        <end position="1998"/>
    </location>
</feature>
<sequence>MASQRSQEASSPSASSIFLPLGRRSRRGSVASYSTQTERDNLNEALDQIHSAACHSDTLTVFNEFTNPPVTSPTADNKTGVVGDLQGGLSGLYSLLRASVGGVKDRVGIPTKALDSQSTGTAVSRSSQPLSSQLDVSGVGGVDNQPSPSNSAHTSKAHSPVLSTFSTQHESMTTFSAPKSSKLSSKAPSVSSKTSVPSSGVLKPSLTSLTKVSPSATVDPAVSEVNVNAVRPGPRDSSSNSGSLSASIITHTDSTASDRIDGSLQMSSLQSSQELGTNAPPRSPKLSTNEAHIPERRDRVAAGTLHSHVPLSCEKALSPTKAAMIDGKNELTEVDTAFPHSQWKGRQLELGHNVSHRTGNSTTSLLAEPSPVQTSMTNSLTKFSTGESSMNDTGPATVATSVSLTDREPSSRHSSRASLTKPREPLAPRISQCRLPGYGPSHIISSESSSGARSTTALPHISFDTLEPVGKSVARSARVSRDLNLPQSSIDAPFKRKLLSREYWMRDENAKDCFHCGEPFSTFRRKHHCRTCGQIFDSKCTCIISGTSFGHSGSVRVCKPCEAVLNAHESDSSDFSGDDLSPAVFNSRPSESLGNFLVKGRPSTEDDDTSSIVSQSVDQVLKTPTMAIPATRRTGDGNNRRSAILEIESDRPLTRPTSSRSLRSALNGRALSVSHKRHHSRAQYIRSLKSHHDDRAPFQRRLGEDFPGSTRLHAFHRDNIIDPDLAQYLSDDASSADEQPNLFSVAFDNALSKSAGESEKATFGGFLAAVKKGRSRFGDKSGHGVYSGRDLDDGSVTSSRAVNLGRSTRRRNLSVASSVHQRLSPRPSKENPSIVHYFQDQTIPTLSGGPVSGPGGFKMTRSSSMRGAGAPPVELNRASLQHVRKLLRQLLRDASVPHSHSWETALLPILLKATDDVEPDVQHGDDMDIRHYVKLKKIPGGRPGDTCYVSGLVFTKNLALKSMSRSIPRPNILIVAFPLEYARQQQQFMSLEPVIRQEREFLENLVGRISALRPNVLLVEKNVSGLALQLLEKAGIATAYNVKPSVIEAVSRCTQTKIITSMDRLVAAPAYPGQCGSFDVKTYVHSGRKKTYMYISGCPKELGCTIVLRGASNDALVKIKRITEFMVYVVYNLKLETCLMRDEFAKIPTTSPQENIPLIKDGTSVSRTVNREYSRIGHGEGVDSETSPSEKDRKQDLQNDEPDDLVRASLESSDAKVYVSQDTPAPAFYEDMVEKHQTKILSASPFVRFQQPYLLMRARELERQLAYLKRLRDQDFASNTTSDDSGRSQKFVLITPEMIHESPSGASEKVKEVLHAVHDAEYDRALYNYKTQKRQWETYISGNSNLFDPYAHQNIVVLYSLVCTTTSIPCSGPDLFALDFYNDHGADRIFEADCTLGQYVEDLCHNANTVCTANGCEKPMFDHHQQYVHGDAQVSIFVQPYPSKLRGLQDTILMWSCCKICGNETPAMPMSESTWKYSLGKYLELSFSSADLQIRAGVCPHDMHRDHLRFFGYKEIALRIHYDPITLLEIIVPRPRVTWKVDKDLRLRNEIFTKAEQRLTRFMNSVKARLRGINVDSVVPEMAQSCRKEVDALMKRANDEHAALIKQHQEMYMNSRYWETIPLNHVLLSMQEKVVEWDATFAEFERDYFPSEKDIKRLAALQLKRIFLDKDVSVTSLTSGDENAATPAERKEPGTESTSAPSMARRMTLSPQQAKSVLASVVEEHSGKPNKHDEDEKQLSPLIAAEAGAAVLPETPVISQNEVQHLDLAIPTSLAERLPPPIGKSDQAGFPEQNYDASTPPIDEVVVEDEDSLETKSSPPLNELLDKKMNYNISAPLNQTVSKTRLSSIPRPLPEKSFRRAFRARSPPLLRAQSQPTHIQKEKNSAGRVSPVNIERNNSSTRQDDSFSVQNEEAKAKRGEKRLSKRLGLSSLKPAKLSAGHSLIPRSIPKKHNSKVSSLARHFEQLSREFEKERQRERKQRTAQGKQSRAYPMASSNPVMEVYQSVKDAVDPSDEDFLSNLPSATPPKESTALTDEIEKQRALPVEQPKKSDGQQPETEPRPSQESLREGSHPPSEAEGDGDGEQSECEKCLLEEFHSVEDANNIPAEEIALELKELPKHERSSLVKMLANFWAERSASGWAPLDYPLSDSDHVFADCDIIVREDEPSSLIAFALDSRDYKQKLRSLQETSEKVQTDVSNDSEIPDTHPEVEQSLLQSTGTHLKYQFQEGNAQMLCKIFYAEQFDALRRKCGVSERIVESLSRCMKWDSKGGKTKSLFLKTLDERFILKSLSTVETQAFLKFAPAYFQILSEALFHELPSAIAKMFGFYQVIIKNPATGVEFNWFLLLMENLFYDRNPTRIFDLKGSMRNRKVQSTGEQNEVLLDENMVEFIYESPLFTREHSKKLLSQSVWNDTLFLARQNVMDYSLMIAIDEARQELVVGIIDCIRTYTWDKKLESWIKDRGFAGGGKNRPTVTSPKEYKNRFREAMARYVLHAPNPWHQFQIPNLSKPVLNGPDGKQENGSGNIPADANSNASAS</sequence>
<dbReference type="GO" id="GO:0000285">
    <property type="term" value="F:1-phosphatidylinositol-3-phosphate 5-kinase activity"/>
    <property type="evidence" value="ECO:0007669"/>
    <property type="project" value="UniProtKB-EC"/>
</dbReference>
<dbReference type="PROSITE" id="PS50178">
    <property type="entry name" value="ZF_FYVE"/>
    <property type="match status" value="1"/>
</dbReference>
<evidence type="ECO:0000313" key="16">
    <source>
        <dbReference type="EMBL" id="WEW59666.1"/>
    </source>
</evidence>
<dbReference type="Gene3D" id="3.30.40.10">
    <property type="entry name" value="Zinc/RING finger domain, C3HC4 (zinc finger)"/>
    <property type="match status" value="1"/>
</dbReference>
<dbReference type="GO" id="GO:0005524">
    <property type="term" value="F:ATP binding"/>
    <property type="evidence" value="ECO:0007669"/>
    <property type="project" value="UniProtKB-UniRule"/>
</dbReference>
<dbReference type="InterPro" id="IPR000306">
    <property type="entry name" value="Znf_FYVE"/>
</dbReference>
<dbReference type="Gene3D" id="3.30.800.10">
    <property type="entry name" value="Phosphatidylinositol Phosphate Kinase II Beta"/>
    <property type="match status" value="1"/>
</dbReference>
<keyword evidence="3 12" id="KW-0808">Transferase</keyword>
<gene>
    <name evidence="16" type="primary">MDM12_2</name>
    <name evidence="16" type="ORF">PRK78_005145</name>
</gene>
<dbReference type="InterPro" id="IPR027484">
    <property type="entry name" value="PInositol-4-P-5-kinase_N"/>
</dbReference>
<dbReference type="PANTHER" id="PTHR45748">
    <property type="entry name" value="1-PHOSPHATIDYLINOSITOL 3-PHOSPHATE 5-KINASE-RELATED"/>
    <property type="match status" value="1"/>
</dbReference>
<dbReference type="Proteomes" id="UP001219355">
    <property type="component" value="Chromosome 3"/>
</dbReference>
<dbReference type="InterPro" id="IPR011011">
    <property type="entry name" value="Znf_FYVE_PHD"/>
</dbReference>
<dbReference type="CDD" id="cd03334">
    <property type="entry name" value="Fab1_TCP"/>
    <property type="match status" value="1"/>
</dbReference>
<dbReference type="FunFam" id="3.30.40.10:FF:000283">
    <property type="entry name" value="1-phosphatidylinositol-3-phosphate 5-kinase (Fab1)"/>
    <property type="match status" value="1"/>
</dbReference>
<keyword evidence="7 12" id="KW-0418">Kinase</keyword>
<feature type="compositionally biased region" description="Polar residues" evidence="13">
    <location>
        <begin position="205"/>
        <end position="216"/>
    </location>
</feature>
<feature type="compositionally biased region" description="Low complexity" evidence="13">
    <location>
        <begin position="237"/>
        <end position="246"/>
    </location>
</feature>
<dbReference type="Gene3D" id="3.30.810.10">
    <property type="entry name" value="2-Layer Sandwich"/>
    <property type="match status" value="1"/>
</dbReference>
<feature type="region of interest" description="Disordered" evidence="13">
    <location>
        <begin position="1866"/>
        <end position="1926"/>
    </location>
</feature>
<dbReference type="InterPro" id="IPR027410">
    <property type="entry name" value="TCP-1-like_intermed_sf"/>
</dbReference>
<feature type="domain" description="FYVE-type" evidence="14">
    <location>
        <begin position="507"/>
        <end position="566"/>
    </location>
</feature>
<comment type="catalytic activity">
    <reaction evidence="1">
        <text>a 1,2-diacyl-sn-glycero-3-phospho-(1D-myo-inositol-3-phosphate) + ATP = a 1,2-diacyl-sn-glycero-3-phospho-(1D-myo-inositol-3,5-bisphosphate) + ADP + H(+)</text>
        <dbReference type="Rhea" id="RHEA:13609"/>
        <dbReference type="ChEBI" id="CHEBI:15378"/>
        <dbReference type="ChEBI" id="CHEBI:30616"/>
        <dbReference type="ChEBI" id="CHEBI:57923"/>
        <dbReference type="ChEBI" id="CHEBI:58088"/>
        <dbReference type="ChEBI" id="CHEBI:456216"/>
        <dbReference type="EC" id="2.7.1.150"/>
    </reaction>
</comment>
<reference evidence="16" key="1">
    <citation type="submission" date="2023-03" db="EMBL/GenBank/DDBJ databases">
        <title>Emydomyces testavorans Genome Sequence.</title>
        <authorList>
            <person name="Hoyer L."/>
        </authorList>
    </citation>
    <scope>NUCLEOTIDE SEQUENCE</scope>
    <source>
        <strain evidence="16">16-2883</strain>
    </source>
</reference>
<dbReference type="SMART" id="SM00064">
    <property type="entry name" value="FYVE"/>
    <property type="match status" value="1"/>
</dbReference>
<feature type="compositionally biased region" description="Low complexity" evidence="13">
    <location>
        <begin position="1"/>
        <end position="16"/>
    </location>
</feature>
<evidence type="ECO:0000256" key="12">
    <source>
        <dbReference type="PROSITE-ProRule" id="PRU00781"/>
    </source>
</evidence>
<dbReference type="InterPro" id="IPR002423">
    <property type="entry name" value="Cpn60/GroEL/TCP-1"/>
</dbReference>
<feature type="region of interest" description="Disordered" evidence="13">
    <location>
        <begin position="1677"/>
        <end position="1736"/>
    </location>
</feature>
<evidence type="ECO:0000256" key="10">
    <source>
        <dbReference type="ARBA" id="ARBA00075294"/>
    </source>
</evidence>
<name>A0AAF0IKF3_9EURO</name>
<dbReference type="GO" id="GO:0046854">
    <property type="term" value="P:phosphatidylinositol phosphate biosynthetic process"/>
    <property type="evidence" value="ECO:0007669"/>
    <property type="project" value="TreeGrafter"/>
</dbReference>
<dbReference type="CDD" id="cd17300">
    <property type="entry name" value="PIPKc_PIKfyve"/>
    <property type="match status" value="1"/>
</dbReference>
<evidence type="ECO:0000259" key="14">
    <source>
        <dbReference type="PROSITE" id="PS50178"/>
    </source>
</evidence>
<dbReference type="InterPro" id="IPR002498">
    <property type="entry name" value="PInositol-4-P-4/5-kinase_core"/>
</dbReference>
<evidence type="ECO:0000256" key="6">
    <source>
        <dbReference type="ARBA" id="ARBA00022771"/>
    </source>
</evidence>
<dbReference type="Pfam" id="PF00118">
    <property type="entry name" value="Cpn60_TCP1"/>
    <property type="match status" value="1"/>
</dbReference>
<dbReference type="EMBL" id="CP120629">
    <property type="protein sequence ID" value="WEW59666.1"/>
    <property type="molecule type" value="Genomic_DNA"/>
</dbReference>
<dbReference type="Gene3D" id="3.50.7.10">
    <property type="entry name" value="GroEL"/>
    <property type="match status" value="1"/>
</dbReference>